<accession>A0A1R0KWM4</accession>
<dbReference type="STRING" id="76021.BS329_11235"/>
<dbReference type="RefSeq" id="WP_076159019.1">
    <property type="nucleotide sequence ID" value="NZ_JBEZVB010000001.1"/>
</dbReference>
<name>A0A1R0KWM4_9PSEU</name>
<evidence type="ECO:0000313" key="2">
    <source>
        <dbReference type="EMBL" id="OLZ53366.1"/>
    </source>
</evidence>
<protein>
    <submittedName>
        <fullName evidence="2">Uncharacterized protein</fullName>
    </submittedName>
</protein>
<evidence type="ECO:0000256" key="1">
    <source>
        <dbReference type="SAM" id="MobiDB-lite"/>
    </source>
</evidence>
<reference evidence="2 3" key="1">
    <citation type="submission" date="2016-01" db="EMBL/GenBank/DDBJ databases">
        <title>Amycolatopsis coloradensis genome sequencing and assembly.</title>
        <authorList>
            <person name="Mayilraj S."/>
        </authorList>
    </citation>
    <scope>NUCLEOTIDE SEQUENCE [LARGE SCALE GENOMIC DNA]</scope>
    <source>
        <strain evidence="2 3">DSM 44225</strain>
    </source>
</reference>
<comment type="caution">
    <text evidence="2">The sequence shown here is derived from an EMBL/GenBank/DDBJ whole genome shotgun (WGS) entry which is preliminary data.</text>
</comment>
<dbReference type="EMBL" id="MQUQ01000005">
    <property type="protein sequence ID" value="OLZ53366.1"/>
    <property type="molecule type" value="Genomic_DNA"/>
</dbReference>
<dbReference type="OrthoDB" id="3578774at2"/>
<feature type="region of interest" description="Disordered" evidence="1">
    <location>
        <begin position="313"/>
        <end position="341"/>
    </location>
</feature>
<dbReference type="AlphaFoldDB" id="A0A1R0KWM4"/>
<proteinExistence type="predicted"/>
<dbReference type="Proteomes" id="UP000187486">
    <property type="component" value="Unassembled WGS sequence"/>
</dbReference>
<keyword evidence="3" id="KW-1185">Reference proteome</keyword>
<gene>
    <name evidence="2" type="ORF">BS329_11235</name>
</gene>
<sequence length="341" mass="37141">MLPDVLNTVYGLPEPIPVIRMAESVWSACTEAFYVGDFDAATTMRWRDGVGADLRRPLNVVAEFGAVELTVGRPDPVYRADLNRDWDLEPHEPAPLPSDAMDRLRAGLDPDGGPVELISLTPLATWAVHAQLLRAGRYAPLVGELSEAEPAQLLGMIAEHYSPETAEAEIAEWLTTHGGQERGLPRLLDGVRGCPFRIRAAAMLDVLAQTIPDRSAFLHELRADQQLGPIVTQMLIDDGEITVDELAPEEGLRAMTEQFLHLLEIGGSAAITGALAEIPTGQAREMVAALLASGHPDLTGLDELRNLAQAQLGEGRPRHATVHPLAGMSRSDQRDKHKRRR</sequence>
<organism evidence="2 3">
    <name type="scientific">Amycolatopsis coloradensis</name>
    <dbReference type="NCBI Taxonomy" id="76021"/>
    <lineage>
        <taxon>Bacteria</taxon>
        <taxon>Bacillati</taxon>
        <taxon>Actinomycetota</taxon>
        <taxon>Actinomycetes</taxon>
        <taxon>Pseudonocardiales</taxon>
        <taxon>Pseudonocardiaceae</taxon>
        <taxon>Amycolatopsis</taxon>
    </lineage>
</organism>
<evidence type="ECO:0000313" key="3">
    <source>
        <dbReference type="Proteomes" id="UP000187486"/>
    </source>
</evidence>